<dbReference type="InterPro" id="IPR043519">
    <property type="entry name" value="NT_sf"/>
</dbReference>
<evidence type="ECO:0000259" key="7">
    <source>
        <dbReference type="Pfam" id="PF17797"/>
    </source>
</evidence>
<dbReference type="GeneTree" id="ENSGT00940000158582"/>
<dbReference type="Pfam" id="PF17797">
    <property type="entry name" value="RL"/>
    <property type="match status" value="1"/>
</dbReference>
<evidence type="ECO:0000256" key="1">
    <source>
        <dbReference type="ARBA" id="ARBA00001936"/>
    </source>
</evidence>
<dbReference type="SUPFAM" id="SSF81631">
    <property type="entry name" value="PAP/OAS1 substrate-binding domain"/>
    <property type="match status" value="1"/>
</dbReference>
<evidence type="ECO:0000313" key="10">
    <source>
        <dbReference type="Proteomes" id="UP000694392"/>
    </source>
</evidence>
<dbReference type="GO" id="GO:0000287">
    <property type="term" value="F:magnesium ion binding"/>
    <property type="evidence" value="ECO:0007669"/>
    <property type="project" value="Ensembl"/>
</dbReference>
<dbReference type="GO" id="GO:0071044">
    <property type="term" value="P:histone mRNA catabolic process"/>
    <property type="evidence" value="ECO:0007669"/>
    <property type="project" value="Ensembl"/>
</dbReference>
<feature type="domain" description="PAP-associated" evidence="6">
    <location>
        <begin position="455"/>
        <end position="497"/>
    </location>
</feature>
<reference evidence="9" key="2">
    <citation type="submission" date="2025-09" db="UniProtKB">
        <authorList>
            <consortium name="Ensembl"/>
        </authorList>
    </citation>
    <scope>IDENTIFICATION</scope>
</reference>
<dbReference type="Ensembl" id="ENSSPUT00000024384.1">
    <property type="protein sequence ID" value="ENSSPUP00000022872.1"/>
    <property type="gene ID" value="ENSSPUG00000017558.1"/>
</dbReference>
<evidence type="ECO:0000259" key="8">
    <source>
        <dbReference type="Pfam" id="PF22600"/>
    </source>
</evidence>
<dbReference type="InterPro" id="IPR054708">
    <property type="entry name" value="MTPAP-like_central"/>
</dbReference>
<protein>
    <submittedName>
        <fullName evidence="9">Mitochondrial poly(A) polymerase</fullName>
    </submittedName>
</protein>
<name>A0A8D0HJC3_SPHPU</name>
<evidence type="ECO:0000256" key="4">
    <source>
        <dbReference type="ARBA" id="ARBA00022723"/>
    </source>
</evidence>
<dbReference type="GO" id="GO:0000965">
    <property type="term" value="P:mitochondrial RNA 3'-end processing"/>
    <property type="evidence" value="ECO:0007669"/>
    <property type="project" value="Ensembl"/>
</dbReference>
<dbReference type="GO" id="GO:0002134">
    <property type="term" value="F:UTP binding"/>
    <property type="evidence" value="ECO:0007669"/>
    <property type="project" value="Ensembl"/>
</dbReference>
<dbReference type="GO" id="GO:0097222">
    <property type="term" value="P:mitochondrial mRNA polyadenylation"/>
    <property type="evidence" value="ECO:0007669"/>
    <property type="project" value="Ensembl"/>
</dbReference>
<proteinExistence type="predicted"/>
<evidence type="ECO:0000256" key="2">
    <source>
        <dbReference type="ARBA" id="ARBA00001946"/>
    </source>
</evidence>
<evidence type="ECO:0000256" key="5">
    <source>
        <dbReference type="ARBA" id="ARBA00022842"/>
    </source>
</evidence>
<gene>
    <name evidence="9" type="primary">MTPAP</name>
</gene>
<dbReference type="InterPro" id="IPR041252">
    <property type="entry name" value="RL"/>
</dbReference>
<accession>A0A8D0HJC3</accession>
<dbReference type="Gene3D" id="3.30.460.10">
    <property type="entry name" value="Beta Polymerase, domain 2"/>
    <property type="match status" value="1"/>
</dbReference>
<dbReference type="GO" id="GO:0005524">
    <property type="term" value="F:ATP binding"/>
    <property type="evidence" value="ECO:0007669"/>
    <property type="project" value="Ensembl"/>
</dbReference>
<dbReference type="GO" id="GO:0042803">
    <property type="term" value="F:protein homodimerization activity"/>
    <property type="evidence" value="ECO:0007669"/>
    <property type="project" value="Ensembl"/>
</dbReference>
<evidence type="ECO:0000313" key="9">
    <source>
        <dbReference type="Ensembl" id="ENSSPUP00000022872.1"/>
    </source>
</evidence>
<evidence type="ECO:0000256" key="3">
    <source>
        <dbReference type="ARBA" id="ARBA00022679"/>
    </source>
</evidence>
<dbReference type="Gene3D" id="1.10.1410.10">
    <property type="match status" value="1"/>
</dbReference>
<comment type="cofactor">
    <cofactor evidence="1">
        <name>Mn(2+)</name>
        <dbReference type="ChEBI" id="CHEBI:29035"/>
    </cofactor>
</comment>
<dbReference type="GO" id="GO:0030145">
    <property type="term" value="F:manganese ion binding"/>
    <property type="evidence" value="ECO:0007669"/>
    <property type="project" value="Ensembl"/>
</dbReference>
<dbReference type="Pfam" id="PF03828">
    <property type="entry name" value="PAP_assoc"/>
    <property type="match status" value="1"/>
</dbReference>
<dbReference type="InterPro" id="IPR002058">
    <property type="entry name" value="PAP_assoc"/>
</dbReference>
<evidence type="ECO:0000259" key="6">
    <source>
        <dbReference type="Pfam" id="PF03828"/>
    </source>
</evidence>
<dbReference type="Pfam" id="PF22600">
    <property type="entry name" value="MTPAP-like_central"/>
    <property type="match status" value="1"/>
</dbReference>
<dbReference type="GO" id="GO:0005739">
    <property type="term" value="C:mitochondrion"/>
    <property type="evidence" value="ECO:0007669"/>
    <property type="project" value="Ensembl"/>
</dbReference>
<dbReference type="CDD" id="cd05402">
    <property type="entry name" value="NT_PAP_TUTase"/>
    <property type="match status" value="1"/>
</dbReference>
<keyword evidence="3" id="KW-0808">Transferase</keyword>
<keyword evidence="10" id="KW-1185">Reference proteome</keyword>
<dbReference type="PANTHER" id="PTHR12271:SF133">
    <property type="entry name" value="POLY(A) RNA POLYMERASE, MITOCHONDRIAL"/>
    <property type="match status" value="1"/>
</dbReference>
<reference evidence="9" key="1">
    <citation type="submission" date="2025-08" db="UniProtKB">
        <authorList>
            <consortium name="Ensembl"/>
        </authorList>
    </citation>
    <scope>IDENTIFICATION</scope>
</reference>
<feature type="domain" description="RL" evidence="7">
    <location>
        <begin position="75"/>
        <end position="144"/>
    </location>
</feature>
<comment type="cofactor">
    <cofactor evidence="2">
        <name>Mg(2+)</name>
        <dbReference type="ChEBI" id="CHEBI:18420"/>
    </cofactor>
</comment>
<dbReference type="SUPFAM" id="SSF81301">
    <property type="entry name" value="Nucleotidyltransferase"/>
    <property type="match status" value="1"/>
</dbReference>
<dbReference type="PANTHER" id="PTHR12271">
    <property type="entry name" value="POLY A POLYMERASE CID PAP -RELATED"/>
    <property type="match status" value="1"/>
</dbReference>
<dbReference type="Proteomes" id="UP000694392">
    <property type="component" value="Unplaced"/>
</dbReference>
<dbReference type="GO" id="GO:1990817">
    <property type="term" value="F:poly(A) RNA polymerase activity"/>
    <property type="evidence" value="ECO:0007669"/>
    <property type="project" value="Ensembl"/>
</dbReference>
<keyword evidence="4" id="KW-0479">Metal-binding</keyword>
<feature type="domain" description="Poly(A) RNA polymerase mitochondrial-like central palm" evidence="8">
    <location>
        <begin position="203"/>
        <end position="360"/>
    </location>
</feature>
<sequence>MATYIGLWCRLLRLPFAVTGGERHIARGRRRLLSSTGTAAATAETEHLGGEAVVAAAAEKLCTSADSEVSSRKKTFSEVQAERKEQAKRMVLINCPVKMSEKKFLQYLSLHGKIENHFFYESFGTFAVVEFSNGDSIASLQDATSIQRFRDEYPIPFKTRHFTLTLKKLSRQPDDQRLLHHHKQSTIPTSDLLQKLCRANNVSDQLNMVMDECQLTEENTKLRFLTCSLIQDIVGAYFPDSTVKPFGSSVNSFGRLGCDLDIFLDLDETKGDNTRRKTGHINMEYQMKRASSERIATQKILSVVSECIDNFGPGCVGVQKILNARVPLVKFSHQPSGFQCDLTANNRIAIRSSELLYIYGNLDSRVRALVFGVRCWDRERKITSRIPGPWITNFSLTMMVLFFLQKRNPPIIPTLGQLKNLAGAGDNHIIDGHDCTFVSDLNKIKPTENTETLDVLLNDFLEYFGNFDFSKNSINLRTGKMQNKPESSPLFIQNPFEQTLNISKNVDQTQVKRFVTLARDSAWILQQGEKGPSSHSSQPWGMAAILLAATTNDGGKSKTAARVQKSARIKNLLDSLTFNLNTQKRTFGTQA</sequence>
<keyword evidence="5" id="KW-0460">Magnesium</keyword>
<dbReference type="OMA" id="LRFDNDM"/>
<dbReference type="GO" id="GO:0005654">
    <property type="term" value="C:nucleoplasm"/>
    <property type="evidence" value="ECO:0007669"/>
    <property type="project" value="Ensembl"/>
</dbReference>
<dbReference type="AlphaFoldDB" id="A0A8D0HJC3"/>
<organism evidence="9 10">
    <name type="scientific">Sphenodon punctatus</name>
    <name type="common">Tuatara</name>
    <name type="synonym">Hatteria punctata</name>
    <dbReference type="NCBI Taxonomy" id="8508"/>
    <lineage>
        <taxon>Eukaryota</taxon>
        <taxon>Metazoa</taxon>
        <taxon>Chordata</taxon>
        <taxon>Craniata</taxon>
        <taxon>Vertebrata</taxon>
        <taxon>Euteleostomi</taxon>
        <taxon>Lepidosauria</taxon>
        <taxon>Sphenodontia</taxon>
        <taxon>Sphenodontidae</taxon>
        <taxon>Sphenodon</taxon>
    </lineage>
</organism>